<dbReference type="Proteomes" id="UP000499080">
    <property type="component" value="Unassembled WGS sequence"/>
</dbReference>
<feature type="non-terminal residue" evidence="2">
    <location>
        <position position="1"/>
    </location>
</feature>
<sequence length="74" mass="7989">SEQSGVVMWLVLLPAQSMNAGSVAYLSAQLSLMMEGVTNSIGSTKLLVHVGSSGRNSDNEVLCRFYRSFIHVTL</sequence>
<evidence type="ECO:0000256" key="1">
    <source>
        <dbReference type="SAM" id="SignalP"/>
    </source>
</evidence>
<keyword evidence="3" id="KW-1185">Reference proteome</keyword>
<evidence type="ECO:0000313" key="3">
    <source>
        <dbReference type="Proteomes" id="UP000499080"/>
    </source>
</evidence>
<dbReference type="AlphaFoldDB" id="A0A4Y2JRZ1"/>
<protein>
    <submittedName>
        <fullName evidence="2">Uncharacterized protein</fullName>
    </submittedName>
</protein>
<comment type="caution">
    <text evidence="2">The sequence shown here is derived from an EMBL/GenBank/DDBJ whole genome shotgun (WGS) entry which is preliminary data.</text>
</comment>
<gene>
    <name evidence="2" type="ORF">AVEN_132275-2_1</name>
</gene>
<organism evidence="2 3">
    <name type="scientific">Araneus ventricosus</name>
    <name type="common">Orbweaver spider</name>
    <name type="synonym">Epeira ventricosa</name>
    <dbReference type="NCBI Taxonomy" id="182803"/>
    <lineage>
        <taxon>Eukaryota</taxon>
        <taxon>Metazoa</taxon>
        <taxon>Ecdysozoa</taxon>
        <taxon>Arthropoda</taxon>
        <taxon>Chelicerata</taxon>
        <taxon>Arachnida</taxon>
        <taxon>Araneae</taxon>
        <taxon>Araneomorphae</taxon>
        <taxon>Entelegynae</taxon>
        <taxon>Araneoidea</taxon>
        <taxon>Araneidae</taxon>
        <taxon>Araneus</taxon>
    </lineage>
</organism>
<evidence type="ECO:0000313" key="2">
    <source>
        <dbReference type="EMBL" id="GBM91926.1"/>
    </source>
</evidence>
<accession>A0A4Y2JRZ1</accession>
<name>A0A4Y2JRZ1_ARAVE</name>
<reference evidence="2 3" key="1">
    <citation type="journal article" date="2019" name="Sci. Rep.">
        <title>Orb-weaving spider Araneus ventricosus genome elucidates the spidroin gene catalogue.</title>
        <authorList>
            <person name="Kono N."/>
            <person name="Nakamura H."/>
            <person name="Ohtoshi R."/>
            <person name="Moran D.A.P."/>
            <person name="Shinohara A."/>
            <person name="Yoshida Y."/>
            <person name="Fujiwara M."/>
            <person name="Mori M."/>
            <person name="Tomita M."/>
            <person name="Arakawa K."/>
        </authorList>
    </citation>
    <scope>NUCLEOTIDE SEQUENCE [LARGE SCALE GENOMIC DNA]</scope>
</reference>
<keyword evidence="1" id="KW-0732">Signal</keyword>
<feature type="chain" id="PRO_5021222938" evidence="1">
    <location>
        <begin position="21"/>
        <end position="74"/>
    </location>
</feature>
<dbReference type="EMBL" id="BGPR01003744">
    <property type="protein sequence ID" value="GBM91926.1"/>
    <property type="molecule type" value="Genomic_DNA"/>
</dbReference>
<proteinExistence type="predicted"/>
<feature type="signal peptide" evidence="1">
    <location>
        <begin position="1"/>
        <end position="20"/>
    </location>
</feature>